<comment type="caution">
    <text evidence="1">The sequence shown here is derived from an EMBL/GenBank/DDBJ whole genome shotgun (WGS) entry which is preliminary data.</text>
</comment>
<evidence type="ECO:0000313" key="2">
    <source>
        <dbReference type="Proteomes" id="UP000196074"/>
    </source>
</evidence>
<dbReference type="EMBL" id="NFLC01000015">
    <property type="protein sequence ID" value="OUQ09874.1"/>
    <property type="molecule type" value="Genomic_DNA"/>
</dbReference>
<dbReference type="GO" id="GO:0006355">
    <property type="term" value="P:regulation of DNA-templated transcription"/>
    <property type="evidence" value="ECO:0007669"/>
    <property type="project" value="InterPro"/>
</dbReference>
<reference evidence="2" key="1">
    <citation type="submission" date="2017-04" db="EMBL/GenBank/DDBJ databases">
        <title>Function of individual gut microbiota members based on whole genome sequencing of pure cultures obtained from chicken caecum.</title>
        <authorList>
            <person name="Medvecky M."/>
            <person name="Cejkova D."/>
            <person name="Polansky O."/>
            <person name="Karasova D."/>
            <person name="Kubasova T."/>
            <person name="Cizek A."/>
            <person name="Rychlik I."/>
        </authorList>
    </citation>
    <scope>NUCLEOTIDE SEQUENCE [LARGE SCALE GENOMIC DNA]</scope>
    <source>
        <strain evidence="2">An144</strain>
    </source>
</reference>
<dbReference type="InterPro" id="IPR013321">
    <property type="entry name" value="Arc_rbn_hlx_hlx"/>
</dbReference>
<organism evidence="1 2">
    <name type="scientific">Enterococcus cecorum</name>
    <dbReference type="NCBI Taxonomy" id="44008"/>
    <lineage>
        <taxon>Bacteria</taxon>
        <taxon>Bacillati</taxon>
        <taxon>Bacillota</taxon>
        <taxon>Bacilli</taxon>
        <taxon>Lactobacillales</taxon>
        <taxon>Enterococcaceae</taxon>
        <taxon>Enterococcus</taxon>
    </lineage>
</organism>
<dbReference type="Proteomes" id="UP000196074">
    <property type="component" value="Unassembled WGS sequence"/>
</dbReference>
<dbReference type="RefSeq" id="WP_047242320.1">
    <property type="nucleotide sequence ID" value="NZ_CP144495.1"/>
</dbReference>
<accession>A0A1Y4QX43</accession>
<protein>
    <recommendedName>
        <fullName evidence="3">RelB/DinJ family addiction module antitoxin</fullName>
    </recommendedName>
</protein>
<proteinExistence type="predicted"/>
<dbReference type="AlphaFoldDB" id="A0A1Y4QX43"/>
<name>A0A1Y4QX43_9ENTE</name>
<gene>
    <name evidence="1" type="ORF">B5E88_08250</name>
</gene>
<evidence type="ECO:0000313" key="1">
    <source>
        <dbReference type="EMBL" id="OUQ09874.1"/>
    </source>
</evidence>
<evidence type="ECO:0008006" key="3">
    <source>
        <dbReference type="Google" id="ProtNLM"/>
    </source>
</evidence>
<dbReference type="Gene3D" id="1.10.1220.10">
    <property type="entry name" value="Met repressor-like"/>
    <property type="match status" value="1"/>
</dbReference>
<sequence>MALIRIEISDLLKKEAESILLSQGMTPQEAVQTLYKKIVAKGEFPKEVQLTEEEINSRFDKVMCNFAPEPLNTKEEIEAWLNEE</sequence>